<name>A0ABV6JFA6_9BACL</name>
<feature type="transmembrane region" description="Helical" evidence="1">
    <location>
        <begin position="12"/>
        <end position="31"/>
    </location>
</feature>
<keyword evidence="1" id="KW-1133">Transmembrane helix</keyword>
<organism evidence="2 3">
    <name type="scientific">Paenibacillus mendelii</name>
    <dbReference type="NCBI Taxonomy" id="206163"/>
    <lineage>
        <taxon>Bacteria</taxon>
        <taxon>Bacillati</taxon>
        <taxon>Bacillota</taxon>
        <taxon>Bacilli</taxon>
        <taxon>Bacillales</taxon>
        <taxon>Paenibacillaceae</taxon>
        <taxon>Paenibacillus</taxon>
    </lineage>
</organism>
<protein>
    <submittedName>
        <fullName evidence="2">DUF5696 domain-containing protein</fullName>
    </submittedName>
</protein>
<reference evidence="2 3" key="1">
    <citation type="submission" date="2024-09" db="EMBL/GenBank/DDBJ databases">
        <authorList>
            <person name="Sun Q."/>
            <person name="Mori K."/>
        </authorList>
    </citation>
    <scope>NUCLEOTIDE SEQUENCE [LARGE SCALE GENOMIC DNA]</scope>
    <source>
        <strain evidence="2 3">CCM 4839</strain>
    </source>
</reference>
<evidence type="ECO:0000313" key="2">
    <source>
        <dbReference type="EMBL" id="MFC0394591.1"/>
    </source>
</evidence>
<comment type="caution">
    <text evidence="2">The sequence shown here is derived from an EMBL/GenBank/DDBJ whole genome shotgun (WGS) entry which is preliminary data.</text>
</comment>
<keyword evidence="1" id="KW-0472">Membrane</keyword>
<dbReference type="Pfam" id="PF18952">
    <property type="entry name" value="DUF5696"/>
    <property type="match status" value="1"/>
</dbReference>
<evidence type="ECO:0000256" key="1">
    <source>
        <dbReference type="SAM" id="Phobius"/>
    </source>
</evidence>
<keyword evidence="3" id="KW-1185">Reference proteome</keyword>
<dbReference type="Proteomes" id="UP001589818">
    <property type="component" value="Unassembled WGS sequence"/>
</dbReference>
<dbReference type="InterPro" id="IPR043751">
    <property type="entry name" value="DUF5696"/>
</dbReference>
<accession>A0ABV6JFA6</accession>
<dbReference type="EMBL" id="JBHLVF010000041">
    <property type="protein sequence ID" value="MFC0394591.1"/>
    <property type="molecule type" value="Genomic_DNA"/>
</dbReference>
<evidence type="ECO:0000313" key="3">
    <source>
        <dbReference type="Proteomes" id="UP001589818"/>
    </source>
</evidence>
<dbReference type="RefSeq" id="WP_204815776.1">
    <property type="nucleotide sequence ID" value="NZ_JANHOF010000001.1"/>
</dbReference>
<proteinExistence type="predicted"/>
<sequence length="740" mass="82648">MVKWLPHTNRSRWLLLAAVVVVVSAMLLFLLPQKRLPSLDSLGLELAKPVLLPAWTEGGGLPKQARSDQEGYRLVLENQQFRLWLHPKTSQIAVEELATGLRWRSNPREADLAGETVKGLLLTNLKSTFTFEYSKDGKTQREIANTMNKNLEVDYHVEEGMVQATYRFTKLGLSIAIQYALNEHGLVVRIPSDGIVESGDRKLLTLNLLPYFGAAPVTSKEGYLFVPDGPGGLIYFNKERTVTEGKRYSQPIYGFETANRITSESQRELISYPVFGLKDGEQAYAAIIDKGEMTANIKAMPSGEVSTFHSANVEFIYRQEYGQRMSRLSAPVSMIQKERIERDRVVEYRLLSGKSAGYVGMAQAYRTYLLETQQLREPLAPAKNMPLELTLLGGNARKTAFGTSFIPVTTFSQASDIAKRFIEAGAADLRVTYSGWQAKGDYQADTAFTVASELGGSSGLSKLSEAFKEMGVTAFRLEADLVSMINSRTGALARAEGIRSIDGTVYYSNMGEFVLNPVKGVRQADAWWTAMSRLGVDGIYFDQMGRRVFRDYNNDQPLEREDTAYLYAGIFNHLKSEGVNVSARRTNAYALSGVDHIVNMPMSSSHDFIMDETVPFLPMAVHGYVTYSGPPGNMRDLFEEELLKAIEYGAIPSFLLTYEAPRLLKNTPTWGVYSSEFAVWEKRVQEEMAMFAQLAPVLNQEMIDHRRISKDVYVTTYADGTEVEVDYASGTFKVRGGSVH</sequence>
<keyword evidence="1" id="KW-0812">Transmembrane</keyword>
<gene>
    <name evidence="2" type="ORF">ACFFJ8_24930</name>
</gene>